<gene>
    <name evidence="3" type="ORF">GPM918_LOCUS1754</name>
    <name evidence="4" type="ORF">SRO942_LOCUS1754</name>
</gene>
<name>A0A813QJB5_9BILA</name>
<dbReference type="EMBL" id="CAJOBC010000174">
    <property type="protein sequence ID" value="CAF3549555.1"/>
    <property type="molecule type" value="Genomic_DNA"/>
</dbReference>
<keyword evidence="2" id="KW-0812">Transmembrane</keyword>
<dbReference type="EMBL" id="CAJNOQ010000174">
    <property type="protein sequence ID" value="CAF0767838.1"/>
    <property type="molecule type" value="Genomic_DNA"/>
</dbReference>
<evidence type="ECO:0000256" key="2">
    <source>
        <dbReference type="SAM" id="Phobius"/>
    </source>
</evidence>
<comment type="caution">
    <text evidence="3">The sequence shown here is derived from an EMBL/GenBank/DDBJ whole genome shotgun (WGS) entry which is preliminary data.</text>
</comment>
<keyword evidence="5" id="KW-1185">Reference proteome</keyword>
<proteinExistence type="predicted"/>
<accession>A0A813QJB5</accession>
<evidence type="ECO:0000256" key="1">
    <source>
        <dbReference type="SAM" id="MobiDB-lite"/>
    </source>
</evidence>
<evidence type="ECO:0000313" key="4">
    <source>
        <dbReference type="EMBL" id="CAF3549555.1"/>
    </source>
</evidence>
<dbReference type="Proteomes" id="UP000663829">
    <property type="component" value="Unassembled WGS sequence"/>
</dbReference>
<keyword evidence="2" id="KW-1133">Transmembrane helix</keyword>
<evidence type="ECO:0000313" key="5">
    <source>
        <dbReference type="Proteomes" id="UP000663829"/>
    </source>
</evidence>
<feature type="compositionally biased region" description="Basic and acidic residues" evidence="1">
    <location>
        <begin position="17"/>
        <end position="31"/>
    </location>
</feature>
<protein>
    <submittedName>
        <fullName evidence="3">Uncharacterized protein</fullName>
    </submittedName>
</protein>
<dbReference type="AlphaFoldDB" id="A0A813QJB5"/>
<organism evidence="3 5">
    <name type="scientific">Didymodactylos carnosus</name>
    <dbReference type="NCBI Taxonomy" id="1234261"/>
    <lineage>
        <taxon>Eukaryota</taxon>
        <taxon>Metazoa</taxon>
        <taxon>Spiralia</taxon>
        <taxon>Gnathifera</taxon>
        <taxon>Rotifera</taxon>
        <taxon>Eurotatoria</taxon>
        <taxon>Bdelloidea</taxon>
        <taxon>Philodinida</taxon>
        <taxon>Philodinidae</taxon>
        <taxon>Didymodactylos</taxon>
    </lineage>
</organism>
<evidence type="ECO:0000313" key="3">
    <source>
        <dbReference type="EMBL" id="CAF0767838.1"/>
    </source>
</evidence>
<reference evidence="3" key="1">
    <citation type="submission" date="2021-02" db="EMBL/GenBank/DDBJ databases">
        <authorList>
            <person name="Nowell W R."/>
        </authorList>
    </citation>
    <scope>NUCLEOTIDE SEQUENCE</scope>
</reference>
<feature type="transmembrane region" description="Helical" evidence="2">
    <location>
        <begin position="67"/>
        <end position="86"/>
    </location>
</feature>
<sequence length="138" mass="15763">MSLEEQHGIDQSQSHMIDSDKVTYSDRDRKPHFNPRNYIPSALKTPDKNQPMTSVVDTNIYSIKKTAMTILCLLIIIMTNSVQLKVVTKLGSGVHPFYGTQVTLGVISILIILSIMNAEQKYTEKRFTHYIFYQDNLP</sequence>
<dbReference type="Proteomes" id="UP000681722">
    <property type="component" value="Unassembled WGS sequence"/>
</dbReference>
<feature type="region of interest" description="Disordered" evidence="1">
    <location>
        <begin position="1"/>
        <end position="46"/>
    </location>
</feature>
<dbReference type="OrthoDB" id="6114058at2759"/>
<feature type="transmembrane region" description="Helical" evidence="2">
    <location>
        <begin position="98"/>
        <end position="116"/>
    </location>
</feature>
<keyword evidence="2" id="KW-0472">Membrane</keyword>